<protein>
    <recommendedName>
        <fullName evidence="4">DUF2846 domain-containing protein</fullName>
    </recommendedName>
</protein>
<keyword evidence="3" id="KW-1185">Reference proteome</keyword>
<dbReference type="STRING" id="216432.CA2559_01865"/>
<evidence type="ECO:0008006" key="4">
    <source>
        <dbReference type="Google" id="ProtNLM"/>
    </source>
</evidence>
<evidence type="ECO:0000313" key="2">
    <source>
        <dbReference type="EMBL" id="EAP87462.1"/>
    </source>
</evidence>
<sequence length="148" mass="16678">MKKAILLILACVALSSCALKPIPSQFNFVKTNLEEVSLDSLGNGTIMVYNGANFLHKIDNTARLNIWIDEKPLGQIRPSEYVIINLKDGKRLFKAVHIDMVKMSSLHDVIVDAETKVIEIKPTVTSNKLTVTNAFPEKFEKFKYAEKR</sequence>
<dbReference type="KEGG" id="cat:CA2559_01865"/>
<reference evidence="2 3" key="1">
    <citation type="journal article" date="2010" name="J. Bacteriol.">
        <title>The complete genome sequence of Croceibacter atlanticus HTCC2559T.</title>
        <authorList>
            <person name="Oh H.M."/>
            <person name="Kang I."/>
            <person name="Ferriera S."/>
            <person name="Giovannoni S.J."/>
            <person name="Cho J.C."/>
        </authorList>
    </citation>
    <scope>NUCLEOTIDE SEQUENCE [LARGE SCALE GENOMIC DNA]</scope>
    <source>
        <strain evidence="3">ATCC BAA-628 / HTCC2559 / KCTC 12090</strain>
    </source>
</reference>
<dbReference type="EMBL" id="CP002046">
    <property type="protein sequence ID" value="EAP87462.1"/>
    <property type="molecule type" value="Genomic_DNA"/>
</dbReference>
<dbReference type="OrthoDB" id="1369691at2"/>
<dbReference type="AlphaFoldDB" id="A3U5E5"/>
<gene>
    <name evidence="2" type="ordered locus">CA2559_01865</name>
</gene>
<feature type="chain" id="PRO_5002660727" description="DUF2846 domain-containing protein" evidence="1">
    <location>
        <begin position="19"/>
        <end position="148"/>
    </location>
</feature>
<dbReference type="GeneID" id="89452170"/>
<organism evidence="2 3">
    <name type="scientific">Croceibacter atlanticus (strain ATCC BAA-628 / JCM 21780 / CIP 108009 / IAM 15332 / KCTC 12090 / HTCC2559)</name>
    <dbReference type="NCBI Taxonomy" id="216432"/>
    <lineage>
        <taxon>Bacteria</taxon>
        <taxon>Pseudomonadati</taxon>
        <taxon>Bacteroidota</taxon>
        <taxon>Flavobacteriia</taxon>
        <taxon>Flavobacteriales</taxon>
        <taxon>Flavobacteriaceae</taxon>
        <taxon>Croceibacter</taxon>
    </lineage>
</organism>
<dbReference type="PROSITE" id="PS51257">
    <property type="entry name" value="PROKAR_LIPOPROTEIN"/>
    <property type="match status" value="1"/>
</dbReference>
<proteinExistence type="predicted"/>
<evidence type="ECO:0000313" key="3">
    <source>
        <dbReference type="Proteomes" id="UP000002297"/>
    </source>
</evidence>
<feature type="signal peptide" evidence="1">
    <location>
        <begin position="1"/>
        <end position="18"/>
    </location>
</feature>
<dbReference type="Proteomes" id="UP000002297">
    <property type="component" value="Chromosome"/>
</dbReference>
<dbReference type="HOGENOM" id="CLU_139125_0_0_10"/>
<accession>A3U5E5</accession>
<dbReference type="RefSeq" id="WP_013186140.1">
    <property type="nucleotide sequence ID" value="NC_014230.1"/>
</dbReference>
<evidence type="ECO:0000256" key="1">
    <source>
        <dbReference type="SAM" id="SignalP"/>
    </source>
</evidence>
<keyword evidence="1" id="KW-0732">Signal</keyword>
<name>A3U5E5_CROAH</name>
<dbReference type="eggNOG" id="ENOG5032R75">
    <property type="taxonomic scope" value="Bacteria"/>
</dbReference>